<dbReference type="Pfam" id="PF22671">
    <property type="entry name" value="Gp18_domIII_N"/>
    <property type="match status" value="1"/>
</dbReference>
<evidence type="ECO:0000256" key="1">
    <source>
        <dbReference type="ARBA" id="ARBA00008005"/>
    </source>
</evidence>
<dbReference type="Gene3D" id="3.30.1490.360">
    <property type="match status" value="1"/>
</dbReference>
<dbReference type="Gene3D" id="2.60.40.4290">
    <property type="match status" value="1"/>
</dbReference>
<feature type="domain" description="Tail sheath protein C-terminal" evidence="4">
    <location>
        <begin position="345"/>
        <end position="441"/>
    </location>
</feature>
<comment type="caution">
    <text evidence="6">The sequence shown here is derived from an EMBL/GenBank/DDBJ whole genome shotgun (WGS) entry which is preliminary data.</text>
</comment>
<dbReference type="OrthoDB" id="89060at2"/>
<evidence type="ECO:0000259" key="3">
    <source>
        <dbReference type="Pfam" id="PF17481"/>
    </source>
</evidence>
<evidence type="ECO:0000259" key="4">
    <source>
        <dbReference type="Pfam" id="PF17482"/>
    </source>
</evidence>
<dbReference type="Gene3D" id="3.40.50.11790">
    <property type="match status" value="1"/>
</dbReference>
<feature type="domain" description="Tail sheath protein subtilisin-like" evidence="2">
    <location>
        <begin position="184"/>
        <end position="332"/>
    </location>
</feature>
<comment type="similarity">
    <text evidence="1">Belongs to the myoviridae tail sheath protein family.</text>
</comment>
<dbReference type="InterPro" id="IPR035089">
    <property type="entry name" value="Phage_sheath_subtilisin"/>
</dbReference>
<dbReference type="Pfam" id="PF17481">
    <property type="entry name" value="Phage_sheath_domII"/>
    <property type="match status" value="1"/>
</dbReference>
<dbReference type="Proteomes" id="UP000187134">
    <property type="component" value="Unassembled WGS sequence"/>
</dbReference>
<feature type="domain" description="Phage tail sheath protein-like beta-sandwich" evidence="3">
    <location>
        <begin position="91"/>
        <end position="183"/>
    </location>
</feature>
<proteinExistence type="inferred from homology"/>
<dbReference type="InterPro" id="IPR020287">
    <property type="entry name" value="Tail_sheath_C"/>
</dbReference>
<evidence type="ECO:0000259" key="5">
    <source>
        <dbReference type="Pfam" id="PF22671"/>
    </source>
</evidence>
<dbReference type="AlphaFoldDB" id="A0A1R1C4V1"/>
<dbReference type="Gene3D" id="3.30.360.90">
    <property type="match status" value="1"/>
</dbReference>
<dbReference type="InterPro" id="IPR035326">
    <property type="entry name" value="Beta_sandwich_Seath"/>
</dbReference>
<dbReference type="EMBL" id="MRTJ01000001">
    <property type="protein sequence ID" value="OMF17048.1"/>
    <property type="molecule type" value="Genomic_DNA"/>
</dbReference>
<organism evidence="6 7">
    <name type="scientific">Paenibacillus amylolyticus</name>
    <dbReference type="NCBI Taxonomy" id="1451"/>
    <lineage>
        <taxon>Bacteria</taxon>
        <taxon>Bacillati</taxon>
        <taxon>Bacillota</taxon>
        <taxon>Bacilli</taxon>
        <taxon>Bacillales</taxon>
        <taxon>Paenibacillaceae</taxon>
        <taxon>Paenibacillus</taxon>
    </lineage>
</organism>
<feature type="domain" description="Tail sheath protein Gp18-like" evidence="5">
    <location>
        <begin position="33"/>
        <end position="90"/>
    </location>
</feature>
<dbReference type="RefSeq" id="WP_076330448.1">
    <property type="nucleotide sequence ID" value="NZ_MRTJ01000001.1"/>
</dbReference>
<reference evidence="6 7" key="1">
    <citation type="submission" date="2016-11" db="EMBL/GenBank/DDBJ databases">
        <title>Paenibacillus species isolates.</title>
        <authorList>
            <person name="Beno S.M."/>
        </authorList>
    </citation>
    <scope>NUCLEOTIDE SEQUENCE [LARGE SCALE GENOMIC DNA]</scope>
    <source>
        <strain evidence="6 7">FSL H8-0246</strain>
    </source>
</reference>
<gene>
    <name evidence="6" type="ORF">BK131_03480</name>
</gene>
<evidence type="ECO:0000259" key="2">
    <source>
        <dbReference type="Pfam" id="PF04984"/>
    </source>
</evidence>
<dbReference type="Pfam" id="PF04984">
    <property type="entry name" value="Phage_sheath_1"/>
    <property type="match status" value="1"/>
</dbReference>
<name>A0A1R1C4V1_PAEAM</name>
<dbReference type="Gene3D" id="3.30.1370.220">
    <property type="match status" value="1"/>
</dbReference>
<accession>A0A1R1C4V1</accession>
<dbReference type="Pfam" id="PF17482">
    <property type="entry name" value="Phage_sheath_1C"/>
    <property type="match status" value="1"/>
</dbReference>
<evidence type="ECO:0000313" key="6">
    <source>
        <dbReference type="EMBL" id="OMF17048.1"/>
    </source>
</evidence>
<protein>
    <submittedName>
        <fullName evidence="6">Phage tail sheath protein</fullName>
    </submittedName>
</protein>
<dbReference type="InterPro" id="IPR054564">
    <property type="entry name" value="Gp18_domIII_N"/>
</dbReference>
<evidence type="ECO:0000313" key="7">
    <source>
        <dbReference type="Proteomes" id="UP000187134"/>
    </source>
</evidence>
<sequence>MAGGIWTRQNKVRPGVYMNFESVGTATTALGERGTVTMAVPLSWGPSKQLVTVEAGADPFDALGYDITAAEMLPVRETLKRAQKLLLYRLNEGVKATATSGNLRVTGIHGGVRGNDITIVIQANIDDTTKFDVSTLVAGAEQDKQTVSDIDGLIKNAWVTFAASGADKDLTASAGVPLTGGTDGAVTNADHTGYLELLEVTDFNTVGLMSDEMTLKAIYTAFVKRQRENEGKKIQLVVPNYPTADYEGVISVKNGVVLSDQTVIDRVKAVAWVAGATAGAAVSQSLTYAAYDDAVDVDVKYTNSQIEEAMLRGEFLFTASRGRAIVEQDINTFRTYNLTKGAERSKNRVIRVLDGLANDFKDTFEQYYIGKTDNSADGRNLFRSALTNIVNSYQGFGAIQNFNSQTDVSVLAGEAKDSIFVELDIQPVDSIEKIYMRVRVK</sequence>